<dbReference type="STRING" id="579748.TW81_17055"/>
<comment type="similarity">
    <text evidence="2 9">Belongs to the uroporphyrinogen-III synthase family.</text>
</comment>
<evidence type="ECO:0000313" key="12">
    <source>
        <dbReference type="Proteomes" id="UP000033673"/>
    </source>
</evidence>
<dbReference type="Gene3D" id="3.40.50.10090">
    <property type="match status" value="2"/>
</dbReference>
<evidence type="ECO:0000256" key="5">
    <source>
        <dbReference type="ARBA" id="ARBA00023244"/>
    </source>
</evidence>
<dbReference type="InterPro" id="IPR003754">
    <property type="entry name" value="4pyrrol_synth_uPrphyn_synth"/>
</dbReference>
<dbReference type="Pfam" id="PF02602">
    <property type="entry name" value="HEM4"/>
    <property type="match status" value="1"/>
</dbReference>
<dbReference type="OrthoDB" id="9787650at2"/>
<dbReference type="EMBL" id="JXXV01000033">
    <property type="protein sequence ID" value="KJY81619.1"/>
    <property type="molecule type" value="Genomic_DNA"/>
</dbReference>
<comment type="caution">
    <text evidence="11">The sequence shown here is derived from an EMBL/GenBank/DDBJ whole genome shotgun (WGS) entry which is preliminary data.</text>
</comment>
<evidence type="ECO:0000256" key="3">
    <source>
        <dbReference type="ARBA" id="ARBA00013109"/>
    </source>
</evidence>
<keyword evidence="12" id="KW-1185">Reference proteome</keyword>
<dbReference type="GO" id="GO:0006782">
    <property type="term" value="P:protoporphyrinogen IX biosynthetic process"/>
    <property type="evidence" value="ECO:0007669"/>
    <property type="project" value="UniProtKB-UniRule"/>
</dbReference>
<dbReference type="UniPathway" id="UPA00251">
    <property type="reaction ID" value="UER00320"/>
</dbReference>
<evidence type="ECO:0000256" key="1">
    <source>
        <dbReference type="ARBA" id="ARBA00004772"/>
    </source>
</evidence>
<sequence>MPVLVTRPGQQGHELCQQLSKVGINSYHQPLIEIQPSEQLLGLELILAQFDIIIAVSQHAASVTDTYLTQSGQNWPTNATYLAVGQKTAHVLSNATQQKVHYPQVSDSEHLLQLASLQSIANRKVLILRGNGGRELIFNTLVERGALVTYREVYKRQNLAFRSDLLVPLWQNEQIDQLVITSSGQLSYFMSQLTDDHKNWLFTLHLYVPSERIAQQAREIGFQAVTNTFSASNKVLLAALRPSETGP</sequence>
<dbReference type="NCBIfam" id="NF004585">
    <property type="entry name" value="PRK05928.2-2"/>
    <property type="match status" value="1"/>
</dbReference>
<dbReference type="SUPFAM" id="SSF69618">
    <property type="entry name" value="HemD-like"/>
    <property type="match status" value="1"/>
</dbReference>
<dbReference type="EC" id="4.2.1.75" evidence="3 9"/>
<comment type="pathway">
    <text evidence="1 9">Porphyrin-containing compound metabolism; protoporphyrin-IX biosynthesis; coproporphyrinogen-III from 5-aminolevulinate: step 3/4.</text>
</comment>
<gene>
    <name evidence="11" type="ORF">TW81_17055</name>
</gene>
<organism evidence="11 12">
    <name type="scientific">Vibrio galatheae</name>
    <dbReference type="NCBI Taxonomy" id="579748"/>
    <lineage>
        <taxon>Bacteria</taxon>
        <taxon>Pseudomonadati</taxon>
        <taxon>Pseudomonadota</taxon>
        <taxon>Gammaproteobacteria</taxon>
        <taxon>Vibrionales</taxon>
        <taxon>Vibrionaceae</taxon>
        <taxon>Vibrio</taxon>
    </lineage>
</organism>
<comment type="catalytic activity">
    <reaction evidence="8 9">
        <text>hydroxymethylbilane = uroporphyrinogen III + H2O</text>
        <dbReference type="Rhea" id="RHEA:18965"/>
        <dbReference type="ChEBI" id="CHEBI:15377"/>
        <dbReference type="ChEBI" id="CHEBI:57308"/>
        <dbReference type="ChEBI" id="CHEBI:57845"/>
        <dbReference type="EC" id="4.2.1.75"/>
    </reaction>
</comment>
<evidence type="ECO:0000256" key="7">
    <source>
        <dbReference type="ARBA" id="ARBA00040167"/>
    </source>
</evidence>
<dbReference type="PANTHER" id="PTHR38042:SF1">
    <property type="entry name" value="UROPORPHYRINOGEN-III SYNTHASE, CHLOROPLASTIC"/>
    <property type="match status" value="1"/>
</dbReference>
<dbReference type="AlphaFoldDB" id="A0A0F4NFA7"/>
<evidence type="ECO:0000256" key="9">
    <source>
        <dbReference type="RuleBase" id="RU366031"/>
    </source>
</evidence>
<evidence type="ECO:0000256" key="4">
    <source>
        <dbReference type="ARBA" id="ARBA00023239"/>
    </source>
</evidence>
<keyword evidence="5 9" id="KW-0627">Porphyrin biosynthesis</keyword>
<dbReference type="Proteomes" id="UP000033673">
    <property type="component" value="Unassembled WGS sequence"/>
</dbReference>
<dbReference type="InterPro" id="IPR036108">
    <property type="entry name" value="4pyrrol_syn_uPrphyn_synt_sf"/>
</dbReference>
<comment type="function">
    <text evidence="6 9">Catalyzes cyclization of the linear tetrapyrrole, hydroxymethylbilane, to the macrocyclic uroporphyrinogen III.</text>
</comment>
<dbReference type="GO" id="GO:0004852">
    <property type="term" value="F:uroporphyrinogen-III synthase activity"/>
    <property type="evidence" value="ECO:0007669"/>
    <property type="project" value="UniProtKB-UniRule"/>
</dbReference>
<proteinExistence type="inferred from homology"/>
<accession>A0A0F4NFA7</accession>
<evidence type="ECO:0000256" key="8">
    <source>
        <dbReference type="ARBA" id="ARBA00048617"/>
    </source>
</evidence>
<keyword evidence="4 9" id="KW-0456">Lyase</keyword>
<evidence type="ECO:0000256" key="2">
    <source>
        <dbReference type="ARBA" id="ARBA00008133"/>
    </source>
</evidence>
<dbReference type="RefSeq" id="WP_045956947.1">
    <property type="nucleotide sequence ID" value="NZ_JXXV01000033.1"/>
</dbReference>
<evidence type="ECO:0000256" key="6">
    <source>
        <dbReference type="ARBA" id="ARBA00037589"/>
    </source>
</evidence>
<dbReference type="GO" id="GO:0006780">
    <property type="term" value="P:uroporphyrinogen III biosynthetic process"/>
    <property type="evidence" value="ECO:0007669"/>
    <property type="project" value="UniProtKB-UniRule"/>
</dbReference>
<dbReference type="InterPro" id="IPR039793">
    <property type="entry name" value="UROS/Hem4"/>
</dbReference>
<evidence type="ECO:0000313" key="11">
    <source>
        <dbReference type="EMBL" id="KJY81619.1"/>
    </source>
</evidence>
<dbReference type="PATRIC" id="fig|579748.3.peg.3519"/>
<evidence type="ECO:0000259" key="10">
    <source>
        <dbReference type="Pfam" id="PF02602"/>
    </source>
</evidence>
<feature type="domain" description="Tetrapyrrole biosynthesis uroporphyrinogen III synthase" evidence="10">
    <location>
        <begin position="15"/>
        <end position="225"/>
    </location>
</feature>
<protein>
    <recommendedName>
        <fullName evidence="7 9">Uroporphyrinogen-III synthase</fullName>
        <ecNumber evidence="3 9">4.2.1.75</ecNumber>
    </recommendedName>
</protein>
<dbReference type="CDD" id="cd06578">
    <property type="entry name" value="HemD"/>
    <property type="match status" value="1"/>
</dbReference>
<dbReference type="PANTHER" id="PTHR38042">
    <property type="entry name" value="UROPORPHYRINOGEN-III SYNTHASE, CHLOROPLASTIC"/>
    <property type="match status" value="1"/>
</dbReference>
<reference evidence="11 12" key="1">
    <citation type="journal article" date="2015" name="BMC Genomics">
        <title>Genome mining reveals unlocked bioactive potential of marine Gram-negative bacteria.</title>
        <authorList>
            <person name="Machado H."/>
            <person name="Sonnenschein E.C."/>
            <person name="Melchiorsen J."/>
            <person name="Gram L."/>
        </authorList>
    </citation>
    <scope>NUCLEOTIDE SEQUENCE [LARGE SCALE GENOMIC DNA]</scope>
    <source>
        <strain evidence="11 12">S2757</strain>
    </source>
</reference>
<name>A0A0F4NFA7_9VIBR</name>